<proteinExistence type="predicted"/>
<dbReference type="AlphaFoldDB" id="A0A8H8RUI5"/>
<organism evidence="3 4">
    <name type="scientific">Lachnellula occidentalis</name>
    <dbReference type="NCBI Taxonomy" id="215460"/>
    <lineage>
        <taxon>Eukaryota</taxon>
        <taxon>Fungi</taxon>
        <taxon>Dikarya</taxon>
        <taxon>Ascomycota</taxon>
        <taxon>Pezizomycotina</taxon>
        <taxon>Leotiomycetes</taxon>
        <taxon>Helotiales</taxon>
        <taxon>Lachnaceae</taxon>
        <taxon>Lachnellula</taxon>
    </lineage>
</organism>
<dbReference type="PANTHER" id="PTHR43647">
    <property type="entry name" value="DEHYDROGENASE"/>
    <property type="match status" value="1"/>
</dbReference>
<dbReference type="EC" id="1.1.1.270" evidence="2"/>
<dbReference type="GO" id="GO:0005811">
    <property type="term" value="C:lipid droplet"/>
    <property type="evidence" value="ECO:0007669"/>
    <property type="project" value="TreeGrafter"/>
</dbReference>
<dbReference type="PRINTS" id="PR00081">
    <property type="entry name" value="GDHRDH"/>
</dbReference>
<dbReference type="InterPro" id="IPR051593">
    <property type="entry name" value="Ergosterol_Biosynth_ERG27"/>
</dbReference>
<dbReference type="GO" id="GO:0000253">
    <property type="term" value="F:3-beta-hydroxysteroid 3-dehydrogenase (NADP+) activity"/>
    <property type="evidence" value="ECO:0007669"/>
    <property type="project" value="UniProtKB-EC"/>
</dbReference>
<gene>
    <name evidence="3" type="primary">PORA</name>
    <name evidence="3" type="ORF">LOCC1_G007112</name>
</gene>
<dbReference type="InterPro" id="IPR002347">
    <property type="entry name" value="SDR_fam"/>
</dbReference>
<dbReference type="Gene3D" id="3.40.50.720">
    <property type="entry name" value="NAD(P)-binding Rossmann-like Domain"/>
    <property type="match status" value="1"/>
</dbReference>
<dbReference type="PANTHER" id="PTHR43647:SF4">
    <property type="entry name" value="KETOREDUCTASE (KR) DOMAIN-CONTAINING PROTEIN"/>
    <property type="match status" value="1"/>
</dbReference>
<evidence type="ECO:0000313" key="3">
    <source>
        <dbReference type="EMBL" id="TVY41050.1"/>
    </source>
</evidence>
<evidence type="ECO:0000256" key="1">
    <source>
        <dbReference type="ARBA" id="ARBA00023589"/>
    </source>
</evidence>
<evidence type="ECO:0000256" key="2">
    <source>
        <dbReference type="ARBA" id="ARBA00023621"/>
    </source>
</evidence>
<keyword evidence="4" id="KW-1185">Reference proteome</keyword>
<sequence>STMSHTAGTVLVTGANGGLGIGFVAQLLQSPYATSHEAIYAVRDPEKAVALKTVLKTAPRDHKHLVLPLDLTSLHHIRAFAADVNNGVKAGSLLPIQALVLNAGVKDCTGDNFTKDGYEHTFAVNYLANFLLSLLLLESMDKQCGRIIYVGSTAAFITGGPNPSPFVSEQQKKAFITTTEKMAKGIEEIPDPKGDLNNAGERRYALSKLLMAMWMYEFQRRLDADSKLSNIAVLGLDPGWVGGTDITRNSPLTVKFFFENILNLVGYIMSFFSSNPLIRTASKAGADLLRVCFDKKAFGEFPKARYINGSELYHTPEEAGDEKQQKSLWEESLKLVGIKGDDTILDNWK</sequence>
<dbReference type="InterPro" id="IPR036291">
    <property type="entry name" value="NAD(P)-bd_dom_sf"/>
</dbReference>
<accession>A0A8H8RUI5</accession>
<reference evidence="3 4" key="1">
    <citation type="submission" date="2018-05" db="EMBL/GenBank/DDBJ databases">
        <title>Genome sequencing and assembly of the regulated plant pathogen Lachnellula willkommii and related sister species for the development of diagnostic species identification markers.</title>
        <authorList>
            <person name="Giroux E."/>
            <person name="Bilodeau G."/>
        </authorList>
    </citation>
    <scope>NUCLEOTIDE SEQUENCE [LARGE SCALE GENOMIC DNA]</scope>
    <source>
        <strain evidence="3 4">CBS 160.35</strain>
    </source>
</reference>
<dbReference type="Pfam" id="PF00106">
    <property type="entry name" value="adh_short"/>
    <property type="match status" value="1"/>
</dbReference>
<dbReference type="SUPFAM" id="SSF51735">
    <property type="entry name" value="NAD(P)-binding Rossmann-fold domains"/>
    <property type="match status" value="1"/>
</dbReference>
<name>A0A8H8RUI5_9HELO</name>
<dbReference type="OrthoDB" id="191139at2759"/>
<evidence type="ECO:0000313" key="4">
    <source>
        <dbReference type="Proteomes" id="UP000443090"/>
    </source>
</evidence>
<feature type="non-terminal residue" evidence="3">
    <location>
        <position position="349"/>
    </location>
</feature>
<dbReference type="Proteomes" id="UP000443090">
    <property type="component" value="Unassembled WGS sequence"/>
</dbReference>
<comment type="caution">
    <text evidence="3">The sequence shown here is derived from an EMBL/GenBank/DDBJ whole genome shotgun (WGS) entry which is preliminary data.</text>
</comment>
<dbReference type="GO" id="GO:0005741">
    <property type="term" value="C:mitochondrial outer membrane"/>
    <property type="evidence" value="ECO:0007669"/>
    <property type="project" value="TreeGrafter"/>
</dbReference>
<dbReference type="GO" id="GO:0005789">
    <property type="term" value="C:endoplasmic reticulum membrane"/>
    <property type="evidence" value="ECO:0007669"/>
    <property type="project" value="TreeGrafter"/>
</dbReference>
<comment type="pathway">
    <text evidence="1">Steroid biosynthesis; zymosterol biosynthesis; zymosterol from lanosterol: step 5/6.</text>
</comment>
<protein>
    <recommendedName>
        <fullName evidence="2">3beta-hydroxysteroid 3-dehydrogenase</fullName>
        <ecNumber evidence="2">1.1.1.270</ecNumber>
    </recommendedName>
</protein>
<dbReference type="EMBL" id="QGMI01000416">
    <property type="protein sequence ID" value="TVY41050.1"/>
    <property type="molecule type" value="Genomic_DNA"/>
</dbReference>